<dbReference type="InterPro" id="IPR036412">
    <property type="entry name" value="HAD-like_sf"/>
</dbReference>
<dbReference type="RefSeq" id="WP_380758037.1">
    <property type="nucleotide sequence ID" value="NZ_JBHSRF010000047.1"/>
</dbReference>
<comment type="caution">
    <text evidence="5">The sequence shown here is derived from an EMBL/GenBank/DDBJ whole genome shotgun (WGS) entry which is preliminary data.</text>
</comment>
<dbReference type="PRINTS" id="PR00413">
    <property type="entry name" value="HADHALOGNASE"/>
</dbReference>
<evidence type="ECO:0000256" key="1">
    <source>
        <dbReference type="ARBA" id="ARBA00001946"/>
    </source>
</evidence>
<evidence type="ECO:0000256" key="3">
    <source>
        <dbReference type="ARBA" id="ARBA00022723"/>
    </source>
</evidence>
<reference evidence="6" key="1">
    <citation type="journal article" date="2019" name="Int. J. Syst. Evol. Microbiol.">
        <title>The Global Catalogue of Microorganisms (GCM) 10K type strain sequencing project: providing services to taxonomists for standard genome sequencing and annotation.</title>
        <authorList>
            <consortium name="The Broad Institute Genomics Platform"/>
            <consortium name="The Broad Institute Genome Sequencing Center for Infectious Disease"/>
            <person name="Wu L."/>
            <person name="Ma J."/>
        </authorList>
    </citation>
    <scope>NUCLEOTIDE SEQUENCE [LARGE SCALE GENOMIC DNA]</scope>
    <source>
        <strain evidence="6">JCM 30346</strain>
    </source>
</reference>
<comment type="cofactor">
    <cofactor evidence="1">
        <name>Mg(2+)</name>
        <dbReference type="ChEBI" id="CHEBI:18420"/>
    </cofactor>
</comment>
<evidence type="ECO:0000313" key="5">
    <source>
        <dbReference type="EMBL" id="MFC6084698.1"/>
    </source>
</evidence>
<dbReference type="Pfam" id="PF00702">
    <property type="entry name" value="Hydrolase"/>
    <property type="match status" value="1"/>
</dbReference>
<dbReference type="CDD" id="cd07505">
    <property type="entry name" value="HAD_BPGM-like"/>
    <property type="match status" value="1"/>
</dbReference>
<dbReference type="NCBIfam" id="TIGR01509">
    <property type="entry name" value="HAD-SF-IA-v3"/>
    <property type="match status" value="1"/>
</dbReference>
<evidence type="ECO:0000313" key="6">
    <source>
        <dbReference type="Proteomes" id="UP001596137"/>
    </source>
</evidence>
<dbReference type="InterPro" id="IPR023214">
    <property type="entry name" value="HAD_sf"/>
</dbReference>
<dbReference type="Gene3D" id="3.40.50.1000">
    <property type="entry name" value="HAD superfamily/HAD-like"/>
    <property type="match status" value="1"/>
</dbReference>
<dbReference type="Gene3D" id="1.10.150.240">
    <property type="entry name" value="Putative phosphatase, domain 2"/>
    <property type="match status" value="1"/>
</dbReference>
<dbReference type="InterPro" id="IPR006439">
    <property type="entry name" value="HAD-SF_hydro_IA"/>
</dbReference>
<dbReference type="SFLD" id="SFLDG01129">
    <property type="entry name" value="C1.5:_HAD__Beta-PGM__Phosphata"/>
    <property type="match status" value="1"/>
</dbReference>
<gene>
    <name evidence="5" type="ORF">ACFP1K_26300</name>
</gene>
<protein>
    <submittedName>
        <fullName evidence="5">HAD family hydrolase</fullName>
    </submittedName>
</protein>
<dbReference type="Proteomes" id="UP001596137">
    <property type="component" value="Unassembled WGS sequence"/>
</dbReference>
<evidence type="ECO:0000256" key="4">
    <source>
        <dbReference type="ARBA" id="ARBA00022842"/>
    </source>
</evidence>
<evidence type="ECO:0000256" key="2">
    <source>
        <dbReference type="ARBA" id="ARBA00006171"/>
    </source>
</evidence>
<keyword evidence="6" id="KW-1185">Reference proteome</keyword>
<dbReference type="EMBL" id="JBHSRF010000047">
    <property type="protein sequence ID" value="MFC6084698.1"/>
    <property type="molecule type" value="Genomic_DNA"/>
</dbReference>
<accession>A0ABW1NNY6</accession>
<organism evidence="5 6">
    <name type="scientific">Sphaerisporangium aureirubrum</name>
    <dbReference type="NCBI Taxonomy" id="1544736"/>
    <lineage>
        <taxon>Bacteria</taxon>
        <taxon>Bacillati</taxon>
        <taxon>Actinomycetota</taxon>
        <taxon>Actinomycetes</taxon>
        <taxon>Streptosporangiales</taxon>
        <taxon>Streptosporangiaceae</taxon>
        <taxon>Sphaerisporangium</taxon>
    </lineage>
</organism>
<dbReference type="InterPro" id="IPR051600">
    <property type="entry name" value="Beta-PGM-like"/>
</dbReference>
<dbReference type="SUPFAM" id="SSF56784">
    <property type="entry name" value="HAD-like"/>
    <property type="match status" value="1"/>
</dbReference>
<keyword evidence="3" id="KW-0479">Metal-binding</keyword>
<keyword evidence="5" id="KW-0378">Hydrolase</keyword>
<dbReference type="SFLD" id="SFLDS00003">
    <property type="entry name" value="Haloacid_Dehalogenase"/>
    <property type="match status" value="1"/>
</dbReference>
<dbReference type="GO" id="GO:0016787">
    <property type="term" value="F:hydrolase activity"/>
    <property type="evidence" value="ECO:0007669"/>
    <property type="project" value="UniProtKB-KW"/>
</dbReference>
<sequence length="225" mass="23215">MTGFAGPVPHDAVVFDCDGTLVDTETSWNGAYRDLFEHYGVPLDPRARTRLVGLQLRELGHALADLLGHPAAPEALGRTVYDLVRARVGAGVAALPGAVELVTALHGTRPLAVATNTPAEIVADYLDGIGIREAFDVVVDCVTAGAPKPSPVPYLRACGALGVHPRRAIAVEDSGNGVAAARTAGLYVIGVPSHPEVALEADLRAATLLDPAVWSAFGLAAPVPA</sequence>
<proteinExistence type="inferred from homology"/>
<dbReference type="InterPro" id="IPR023198">
    <property type="entry name" value="PGP-like_dom2"/>
</dbReference>
<comment type="similarity">
    <text evidence="2">Belongs to the HAD-like hydrolase superfamily. CbbY/CbbZ/Gph/YieH family.</text>
</comment>
<keyword evidence="4" id="KW-0460">Magnesium</keyword>
<dbReference type="PANTHER" id="PTHR46193:SF10">
    <property type="entry name" value="6-PHOSPHOGLUCONATE PHOSPHATASE"/>
    <property type="match status" value="1"/>
</dbReference>
<name>A0ABW1NNY6_9ACTN</name>
<dbReference type="PANTHER" id="PTHR46193">
    <property type="entry name" value="6-PHOSPHOGLUCONATE PHOSPHATASE"/>
    <property type="match status" value="1"/>
</dbReference>